<feature type="region of interest" description="Disordered" evidence="5">
    <location>
        <begin position="27"/>
        <end position="79"/>
    </location>
</feature>
<evidence type="ECO:0000256" key="4">
    <source>
        <dbReference type="ARBA" id="ARBA00023295"/>
    </source>
</evidence>
<dbReference type="SUPFAM" id="SSF75005">
    <property type="entry name" value="Arabinanase/levansucrase/invertase"/>
    <property type="match status" value="1"/>
</dbReference>
<dbReference type="InterPro" id="IPR006584">
    <property type="entry name" value="Cellulose-bd_IV"/>
</dbReference>
<dbReference type="Pfam" id="PF03422">
    <property type="entry name" value="CBM_6"/>
    <property type="match status" value="1"/>
</dbReference>
<keyword evidence="9" id="KW-1185">Reference proteome</keyword>
<comment type="caution">
    <text evidence="8">The sequence shown here is derived from an EMBL/GenBank/DDBJ whole genome shotgun (WGS) entry which is preliminary data.</text>
</comment>
<dbReference type="CDD" id="cd04084">
    <property type="entry name" value="CBM6_xylanase-like"/>
    <property type="match status" value="1"/>
</dbReference>
<dbReference type="Gene3D" id="2.60.120.260">
    <property type="entry name" value="Galactose-binding domain-like"/>
    <property type="match status" value="1"/>
</dbReference>
<dbReference type="Pfam" id="PF04616">
    <property type="entry name" value="Glyco_hydro_43"/>
    <property type="match status" value="1"/>
</dbReference>
<name>A0ABV1CLY1_9FIRM</name>
<evidence type="ECO:0000256" key="1">
    <source>
        <dbReference type="ARBA" id="ARBA00009865"/>
    </source>
</evidence>
<reference evidence="8 9" key="1">
    <citation type="submission" date="2024-04" db="EMBL/GenBank/DDBJ databases">
        <title>Human intestinal bacterial collection.</title>
        <authorList>
            <person name="Pauvert C."/>
            <person name="Hitch T.C.A."/>
            <person name="Clavel T."/>
        </authorList>
    </citation>
    <scope>NUCLEOTIDE SEQUENCE [LARGE SCALE GENOMIC DNA]</scope>
    <source>
        <strain evidence="8 9">CLA-AA-H161</strain>
    </source>
</reference>
<feature type="chain" id="PRO_5045453438" evidence="6">
    <location>
        <begin position="22"/>
        <end position="689"/>
    </location>
</feature>
<evidence type="ECO:0000256" key="2">
    <source>
        <dbReference type="ARBA" id="ARBA00022729"/>
    </source>
</evidence>
<dbReference type="Proteomes" id="UP001470752">
    <property type="component" value="Unassembled WGS sequence"/>
</dbReference>
<sequence length="689" mass="75116">MKKLMVLAMTGSLLLTGNAVAVLAEETVSEETTDEAVSEEAPTEAEAKNADDASTEAESDETEENSAQGDAVSDDEISPYRACEHTNSYKLAEDSHEATDTEGGLRHYVCSECGAEYSYQTDPLVYETNPKTGEPADQSGSSNPLLPSWEYVPDGEPHVFWSRDDEEWRVYLYGSHDKEGKSMCSAEQVLWSAPVYDLSDWRYEGVILDISEGNTYGGNMLFAPDAEYDVTTDTYYMVSSQVFENSVLRSSTSPAGPWDPDQALLTIPIKNSYDPSLYIENGTIYMAVSNMTSGYADNEEISKMVEEDNYTTGMRHVASIYKLDGNADDGYEIAETTWCPTDERGFLPIFEGPSLTGYVDELGAYVLLYVSYEVGADGAFYNSAISYVWTDDLMNGTWHYGSNGIDNDVVGYDTSVLVSGDHGNVISDTSGRYVKNQETGEMEFTDFATYISGNNHGGMAKVNGKWYFFGHRQTNASNASRQAIVGQIGVGPAEDGSPVITPMELTSCGAADSMDAFSTWNANTTTYLLEAVDHPAPSTEGDNVHSDCLVNGPYVVADRDQDAVHTTCVTNLKDGNIVGYKYLDFGDAGTDTLKMLVSKTADCADGSVDLYLDAPSEDQGGTLAGTLELTADAVENAQNKEDGSNETSWSWLKADCQQEISGVHAVYFVFHGEEGKMICSFDQFGFERN</sequence>
<evidence type="ECO:0000313" key="8">
    <source>
        <dbReference type="EMBL" id="MEQ2413419.1"/>
    </source>
</evidence>
<evidence type="ECO:0000259" key="7">
    <source>
        <dbReference type="SMART" id="SM00606"/>
    </source>
</evidence>
<accession>A0ABV1CLY1</accession>
<evidence type="ECO:0000256" key="3">
    <source>
        <dbReference type="ARBA" id="ARBA00022801"/>
    </source>
</evidence>
<dbReference type="InterPro" id="IPR006710">
    <property type="entry name" value="Glyco_hydro_43"/>
</dbReference>
<gene>
    <name evidence="8" type="ORF">AAAX94_10380</name>
</gene>
<dbReference type="EMBL" id="JBBNFW010000170">
    <property type="protein sequence ID" value="MEQ2413419.1"/>
    <property type="molecule type" value="Genomic_DNA"/>
</dbReference>
<feature type="signal peptide" evidence="6">
    <location>
        <begin position="1"/>
        <end position="21"/>
    </location>
</feature>
<feature type="region of interest" description="Disordered" evidence="5">
    <location>
        <begin position="125"/>
        <end position="144"/>
    </location>
</feature>
<organism evidence="8 9">
    <name type="scientific">Blautia acetigignens</name>
    <dbReference type="NCBI Taxonomy" id="2981783"/>
    <lineage>
        <taxon>Bacteria</taxon>
        <taxon>Bacillati</taxon>
        <taxon>Bacillota</taxon>
        <taxon>Clostridia</taxon>
        <taxon>Lachnospirales</taxon>
        <taxon>Lachnospiraceae</taxon>
        <taxon>Blautia</taxon>
    </lineage>
</organism>
<dbReference type="Gene3D" id="2.115.10.20">
    <property type="entry name" value="Glycosyl hydrolase domain, family 43"/>
    <property type="match status" value="1"/>
</dbReference>
<keyword evidence="2 6" id="KW-0732">Signal</keyword>
<feature type="domain" description="Cellulose binding type IV" evidence="7">
    <location>
        <begin position="537"/>
        <end position="688"/>
    </location>
</feature>
<comment type="similarity">
    <text evidence="1">Belongs to the glycosyl hydrolase 43 family.</text>
</comment>
<feature type="compositionally biased region" description="Acidic residues" evidence="5">
    <location>
        <begin position="53"/>
        <end position="64"/>
    </location>
</feature>
<feature type="compositionally biased region" description="Acidic residues" evidence="5">
    <location>
        <begin position="27"/>
        <end position="43"/>
    </location>
</feature>
<dbReference type="SMART" id="SM00606">
    <property type="entry name" value="CBD_IV"/>
    <property type="match status" value="1"/>
</dbReference>
<proteinExistence type="inferred from homology"/>
<evidence type="ECO:0000256" key="5">
    <source>
        <dbReference type="SAM" id="MobiDB-lite"/>
    </source>
</evidence>
<evidence type="ECO:0000256" key="6">
    <source>
        <dbReference type="SAM" id="SignalP"/>
    </source>
</evidence>
<protein>
    <submittedName>
        <fullName evidence="8">Carbohydrate-binding protein</fullName>
    </submittedName>
</protein>
<keyword evidence="3" id="KW-0378">Hydrolase</keyword>
<dbReference type="InterPro" id="IPR023296">
    <property type="entry name" value="Glyco_hydro_beta-prop_sf"/>
</dbReference>
<dbReference type="RefSeq" id="WP_349083750.1">
    <property type="nucleotide sequence ID" value="NZ_JBBNFW010000170.1"/>
</dbReference>
<evidence type="ECO:0000313" key="9">
    <source>
        <dbReference type="Proteomes" id="UP001470752"/>
    </source>
</evidence>
<keyword evidence="4" id="KW-0326">Glycosidase</keyword>
<dbReference type="InterPro" id="IPR005084">
    <property type="entry name" value="CBM6"/>
</dbReference>